<dbReference type="InterPro" id="IPR058031">
    <property type="entry name" value="AAA_lid_NorR"/>
</dbReference>
<protein>
    <submittedName>
        <fullName evidence="8">Signal-transduction and transcriptional-control protein</fullName>
    </submittedName>
</protein>
<dbReference type="SUPFAM" id="SSF55781">
    <property type="entry name" value="GAF domain-like"/>
    <property type="match status" value="1"/>
</dbReference>
<proteinExistence type="predicted"/>
<dbReference type="InterPro" id="IPR002197">
    <property type="entry name" value="HTH_Fis"/>
</dbReference>
<dbReference type="InterPro" id="IPR027417">
    <property type="entry name" value="P-loop_NTPase"/>
</dbReference>
<dbReference type="Pfam" id="PF25601">
    <property type="entry name" value="AAA_lid_14"/>
    <property type="match status" value="1"/>
</dbReference>
<dbReference type="InterPro" id="IPR003593">
    <property type="entry name" value="AAA+_ATPase"/>
</dbReference>
<dbReference type="SUPFAM" id="SSF55785">
    <property type="entry name" value="PYP-like sensor domain (PAS domain)"/>
    <property type="match status" value="1"/>
</dbReference>
<dbReference type="InterPro" id="IPR025943">
    <property type="entry name" value="Sigma_54_int_dom_ATP-bd_2"/>
</dbReference>
<dbReference type="CDD" id="cd00009">
    <property type="entry name" value="AAA"/>
    <property type="match status" value="1"/>
</dbReference>
<evidence type="ECO:0000313" key="8">
    <source>
        <dbReference type="EMBL" id="SCM78791.1"/>
    </source>
</evidence>
<dbReference type="SUPFAM" id="SSF52540">
    <property type="entry name" value="P-loop containing nucleoside triphosphate hydrolases"/>
    <property type="match status" value="1"/>
</dbReference>
<dbReference type="RefSeq" id="WP_288183253.1">
    <property type="nucleotide sequence ID" value="NZ_LT608335.1"/>
</dbReference>
<dbReference type="Pfam" id="PF01590">
    <property type="entry name" value="GAF"/>
    <property type="match status" value="1"/>
</dbReference>
<evidence type="ECO:0000256" key="2">
    <source>
        <dbReference type="ARBA" id="ARBA00022840"/>
    </source>
</evidence>
<evidence type="ECO:0000259" key="6">
    <source>
        <dbReference type="PROSITE" id="PS50045"/>
    </source>
</evidence>
<dbReference type="PROSITE" id="PS00688">
    <property type="entry name" value="SIGMA54_INTERACT_3"/>
    <property type="match status" value="1"/>
</dbReference>
<dbReference type="PROSITE" id="PS50112">
    <property type="entry name" value="PAS"/>
    <property type="match status" value="1"/>
</dbReference>
<dbReference type="GO" id="GO:0005524">
    <property type="term" value="F:ATP binding"/>
    <property type="evidence" value="ECO:0007669"/>
    <property type="project" value="UniProtKB-KW"/>
</dbReference>
<dbReference type="GO" id="GO:0043565">
    <property type="term" value="F:sequence-specific DNA binding"/>
    <property type="evidence" value="ECO:0007669"/>
    <property type="project" value="InterPro"/>
</dbReference>
<dbReference type="InterPro" id="IPR025662">
    <property type="entry name" value="Sigma_54_int_dom_ATP-bd_1"/>
</dbReference>
<dbReference type="InterPro" id="IPR035965">
    <property type="entry name" value="PAS-like_dom_sf"/>
</dbReference>
<evidence type="ECO:0000256" key="5">
    <source>
        <dbReference type="ARBA" id="ARBA00023163"/>
    </source>
</evidence>
<gene>
    <name evidence="8" type="primary">stc</name>
    <name evidence="8" type="ORF">KL86SPO_20242</name>
</gene>
<dbReference type="GO" id="GO:0006355">
    <property type="term" value="P:regulation of DNA-templated transcription"/>
    <property type="evidence" value="ECO:0007669"/>
    <property type="project" value="InterPro"/>
</dbReference>
<keyword evidence="1" id="KW-0547">Nucleotide-binding</keyword>
<keyword evidence="5" id="KW-0804">Transcription</keyword>
<dbReference type="Pfam" id="PF02954">
    <property type="entry name" value="HTH_8"/>
    <property type="match status" value="1"/>
</dbReference>
<keyword evidence="3" id="KW-0805">Transcription regulation</keyword>
<evidence type="ECO:0000256" key="3">
    <source>
        <dbReference type="ARBA" id="ARBA00023015"/>
    </source>
</evidence>
<dbReference type="InterPro" id="IPR003018">
    <property type="entry name" value="GAF"/>
</dbReference>
<keyword evidence="4" id="KW-0238">DNA-binding</keyword>
<dbReference type="AlphaFoldDB" id="A0A212LMN8"/>
<evidence type="ECO:0000256" key="4">
    <source>
        <dbReference type="ARBA" id="ARBA00023125"/>
    </source>
</evidence>
<feature type="domain" description="Sigma-54 factor interaction" evidence="6">
    <location>
        <begin position="348"/>
        <end position="577"/>
    </location>
</feature>
<dbReference type="PROSITE" id="PS50045">
    <property type="entry name" value="SIGMA54_INTERACT_4"/>
    <property type="match status" value="1"/>
</dbReference>
<dbReference type="FunFam" id="3.40.50.300:FF:000006">
    <property type="entry name" value="DNA-binding transcriptional regulator NtrC"/>
    <property type="match status" value="1"/>
</dbReference>
<evidence type="ECO:0000256" key="1">
    <source>
        <dbReference type="ARBA" id="ARBA00022741"/>
    </source>
</evidence>
<dbReference type="InterPro" id="IPR002078">
    <property type="entry name" value="Sigma_54_int"/>
</dbReference>
<accession>A0A212LMN8</accession>
<dbReference type="Gene3D" id="1.10.10.60">
    <property type="entry name" value="Homeodomain-like"/>
    <property type="match status" value="1"/>
</dbReference>
<keyword evidence="2" id="KW-0067">ATP-binding</keyword>
<dbReference type="Gene3D" id="1.10.8.60">
    <property type="match status" value="1"/>
</dbReference>
<organism evidence="8">
    <name type="scientific">uncultured Sporomusa sp</name>
    <dbReference type="NCBI Taxonomy" id="307249"/>
    <lineage>
        <taxon>Bacteria</taxon>
        <taxon>Bacillati</taxon>
        <taxon>Bacillota</taxon>
        <taxon>Negativicutes</taxon>
        <taxon>Selenomonadales</taxon>
        <taxon>Sporomusaceae</taxon>
        <taxon>Sporomusa</taxon>
        <taxon>environmental samples</taxon>
    </lineage>
</organism>
<dbReference type="InterPro" id="IPR000014">
    <property type="entry name" value="PAS"/>
</dbReference>
<dbReference type="PANTHER" id="PTHR32071:SF57">
    <property type="entry name" value="C4-DICARBOXYLATE TRANSPORT TRANSCRIPTIONAL REGULATORY PROTEIN DCTD"/>
    <property type="match status" value="1"/>
</dbReference>
<dbReference type="PANTHER" id="PTHR32071">
    <property type="entry name" value="TRANSCRIPTIONAL REGULATORY PROTEIN"/>
    <property type="match status" value="1"/>
</dbReference>
<dbReference type="InterPro" id="IPR009057">
    <property type="entry name" value="Homeodomain-like_sf"/>
</dbReference>
<dbReference type="Gene3D" id="3.40.50.300">
    <property type="entry name" value="P-loop containing nucleotide triphosphate hydrolases"/>
    <property type="match status" value="1"/>
</dbReference>
<dbReference type="PRINTS" id="PR01590">
    <property type="entry name" value="HTHFIS"/>
</dbReference>
<dbReference type="SMART" id="SM00382">
    <property type="entry name" value="AAA"/>
    <property type="match status" value="1"/>
</dbReference>
<sequence length="668" mass="73835">MEKSEITSRELIWEKFVTCGEIENHIILPPIADSWLRCSKQGVNPDGGKSENILAYRDIADLLERKREIISIAKPFTLNLYRLFKNSGFILVLTDEHGYVMDSFGDSDSMENARNILRFVQGASWREMDVGTNAISVALSTGKPVQVSGAEHYCKKHHQWTCSAAPIYGYNGEIVAVLDLSGPAQAAYSHTLGMVAAAANAITMQFNVQQKNYELALMNKRLTSIFNTMSDGVILFDRSGIVRESNPIAAQLLGKKGKSTNGIPVDAALGGNNEIISKLLHNKEIYADLELPIDTERGVSRCVLSGETIVDGNGVISGGVIILRPVDKVHRLINKFSGHYTTFKFSDIIGQDPKLAEAIRQATMAANTLSNVVLLGESGTGKEMFAQAIHNQSSRRNGPFIALNCGAIPRELVGSELFGYEEGAFTGARRGGRPGNFELASGGTLFLDEIGDMPLEQQVAMLRVLQDRKVARIGGNKVIPVDVRIICATNKDLCKLVRQGTFRQDLYYRLQVFTINIPPLRERREDIELLFHNFVEQLGQEQGTNFRVAAAVWDLITRYDWPGNVRELRNVVERACNMAENGVITLSSLPPELLPGMAADVSPPAEQAPEQEQAINRNTRKLLMAEKERQEIVLLLMQEGGNISRVASLLGIARSTLYRKMRQYSIAN</sequence>
<dbReference type="InterPro" id="IPR029016">
    <property type="entry name" value="GAF-like_dom_sf"/>
</dbReference>
<dbReference type="PROSITE" id="PS00676">
    <property type="entry name" value="SIGMA54_INTERACT_2"/>
    <property type="match status" value="1"/>
</dbReference>
<dbReference type="Pfam" id="PF00158">
    <property type="entry name" value="Sigma54_activat"/>
    <property type="match status" value="1"/>
</dbReference>
<name>A0A212LMN8_9FIRM</name>
<feature type="domain" description="PAS" evidence="7">
    <location>
        <begin position="218"/>
        <end position="254"/>
    </location>
</feature>
<reference evidence="8" key="1">
    <citation type="submission" date="2016-08" db="EMBL/GenBank/DDBJ databases">
        <authorList>
            <person name="Seilhamer J.J."/>
        </authorList>
    </citation>
    <scope>NUCLEOTIDE SEQUENCE</scope>
    <source>
        <strain evidence="8">86</strain>
    </source>
</reference>
<evidence type="ECO:0000259" key="7">
    <source>
        <dbReference type="PROSITE" id="PS50112"/>
    </source>
</evidence>
<dbReference type="EMBL" id="FMJE01000002">
    <property type="protein sequence ID" value="SCM78791.1"/>
    <property type="molecule type" value="Genomic_DNA"/>
</dbReference>
<dbReference type="InterPro" id="IPR025944">
    <property type="entry name" value="Sigma_54_int_dom_CS"/>
</dbReference>
<dbReference type="Gene3D" id="3.30.450.40">
    <property type="match status" value="1"/>
</dbReference>
<dbReference type="SUPFAM" id="SSF46689">
    <property type="entry name" value="Homeodomain-like"/>
    <property type="match status" value="1"/>
</dbReference>
<dbReference type="Gene3D" id="3.30.450.20">
    <property type="entry name" value="PAS domain"/>
    <property type="match status" value="1"/>
</dbReference>
<dbReference type="PROSITE" id="PS00675">
    <property type="entry name" value="SIGMA54_INTERACT_1"/>
    <property type="match status" value="1"/>
</dbReference>